<reference evidence="3" key="1">
    <citation type="submission" date="2022-11" db="UniProtKB">
        <authorList>
            <consortium name="WormBaseParasite"/>
        </authorList>
    </citation>
    <scope>IDENTIFICATION</scope>
</reference>
<proteinExistence type="predicted"/>
<dbReference type="AlphaFoldDB" id="A0A915BU31"/>
<feature type="chain" id="PRO_5038076994" evidence="1">
    <location>
        <begin position="41"/>
        <end position="232"/>
    </location>
</feature>
<evidence type="ECO:0000313" key="3">
    <source>
        <dbReference type="WBParaSite" id="PgR059_g011_t01"/>
    </source>
</evidence>
<keyword evidence="2" id="KW-1185">Reference proteome</keyword>
<sequence>LSTSSISNSHICNQRFTSIAMLFQNSLIFLILDLLHSAATLCINGTNNKFIVASTKEHLPVVMSELVVLTYDEDSKPSCLHDRPNVVLPGYALLSNGKLRVPRKFNLKNNTFVKMSVRNRGGSNYCENGESVVWFIPSRYCVLDLCEFIGNELCEVLEKPGTHTVQELVDKASFNPKLKLPEPPCIAIFCLTDFFGGEWEIDFFLEYRGEIILHFRVPSNEKYLQVAVDDDE</sequence>
<keyword evidence="1" id="KW-0732">Signal</keyword>
<dbReference type="WBParaSite" id="PgR059_g011_t01">
    <property type="protein sequence ID" value="PgR059_g011_t01"/>
    <property type="gene ID" value="PgR059_g011"/>
</dbReference>
<name>A0A915BU31_PARUN</name>
<protein>
    <submittedName>
        <fullName evidence="3">Uncharacterized protein</fullName>
    </submittedName>
</protein>
<dbReference type="Proteomes" id="UP000887569">
    <property type="component" value="Unplaced"/>
</dbReference>
<evidence type="ECO:0000313" key="2">
    <source>
        <dbReference type="Proteomes" id="UP000887569"/>
    </source>
</evidence>
<evidence type="ECO:0000256" key="1">
    <source>
        <dbReference type="SAM" id="SignalP"/>
    </source>
</evidence>
<accession>A0A915BU31</accession>
<feature type="signal peptide" evidence="1">
    <location>
        <begin position="1"/>
        <end position="40"/>
    </location>
</feature>
<organism evidence="2 3">
    <name type="scientific">Parascaris univalens</name>
    <name type="common">Nematode worm</name>
    <dbReference type="NCBI Taxonomy" id="6257"/>
    <lineage>
        <taxon>Eukaryota</taxon>
        <taxon>Metazoa</taxon>
        <taxon>Ecdysozoa</taxon>
        <taxon>Nematoda</taxon>
        <taxon>Chromadorea</taxon>
        <taxon>Rhabditida</taxon>
        <taxon>Spirurina</taxon>
        <taxon>Ascaridomorpha</taxon>
        <taxon>Ascaridoidea</taxon>
        <taxon>Ascarididae</taxon>
        <taxon>Parascaris</taxon>
    </lineage>
</organism>